<evidence type="ECO:0000256" key="2">
    <source>
        <dbReference type="SAM" id="Phobius"/>
    </source>
</evidence>
<dbReference type="EMBL" id="JADBJN010000002">
    <property type="protein sequence ID" value="KAG5677196.1"/>
    <property type="molecule type" value="Genomic_DNA"/>
</dbReference>
<keyword evidence="2" id="KW-0812">Transmembrane</keyword>
<feature type="region of interest" description="Disordered" evidence="1">
    <location>
        <begin position="499"/>
        <end position="519"/>
    </location>
</feature>
<reference evidence="3" key="1">
    <citation type="submission" date="2021-03" db="EMBL/GenBank/DDBJ databases">
        <title>Chromosome level genome of the anhydrobiotic midge Polypedilum vanderplanki.</title>
        <authorList>
            <person name="Yoshida Y."/>
            <person name="Kikawada T."/>
            <person name="Gusev O."/>
        </authorList>
    </citation>
    <scope>NUCLEOTIDE SEQUENCE</scope>
    <source>
        <strain evidence="3">NIAS01</strain>
        <tissue evidence="3">Whole body or cell culture</tissue>
    </source>
</reference>
<keyword evidence="2" id="KW-0472">Membrane</keyword>
<name>A0A9J6C4U4_POLVA</name>
<feature type="region of interest" description="Disordered" evidence="1">
    <location>
        <begin position="71"/>
        <end position="101"/>
    </location>
</feature>
<organism evidence="3 4">
    <name type="scientific">Polypedilum vanderplanki</name>
    <name type="common">Sleeping chironomid midge</name>
    <dbReference type="NCBI Taxonomy" id="319348"/>
    <lineage>
        <taxon>Eukaryota</taxon>
        <taxon>Metazoa</taxon>
        <taxon>Ecdysozoa</taxon>
        <taxon>Arthropoda</taxon>
        <taxon>Hexapoda</taxon>
        <taxon>Insecta</taxon>
        <taxon>Pterygota</taxon>
        <taxon>Neoptera</taxon>
        <taxon>Endopterygota</taxon>
        <taxon>Diptera</taxon>
        <taxon>Nematocera</taxon>
        <taxon>Chironomoidea</taxon>
        <taxon>Chironomidae</taxon>
        <taxon>Chironominae</taxon>
        <taxon>Polypedilum</taxon>
        <taxon>Polypedilum</taxon>
    </lineage>
</organism>
<accession>A0A9J6C4U4</accession>
<evidence type="ECO:0000313" key="4">
    <source>
        <dbReference type="Proteomes" id="UP001107558"/>
    </source>
</evidence>
<keyword evidence="2" id="KW-1133">Transmembrane helix</keyword>
<gene>
    <name evidence="3" type="ORF">PVAND_006976</name>
</gene>
<dbReference type="AlphaFoldDB" id="A0A9J6C4U4"/>
<dbReference type="Proteomes" id="UP001107558">
    <property type="component" value="Chromosome 2"/>
</dbReference>
<feature type="compositionally biased region" description="Basic and acidic residues" evidence="1">
    <location>
        <begin position="510"/>
        <end position="519"/>
    </location>
</feature>
<keyword evidence="4" id="KW-1185">Reference proteome</keyword>
<feature type="compositionally biased region" description="Polar residues" evidence="1">
    <location>
        <begin position="499"/>
        <end position="508"/>
    </location>
</feature>
<comment type="caution">
    <text evidence="3">The sequence shown here is derived from an EMBL/GenBank/DDBJ whole genome shotgun (WGS) entry which is preliminary data.</text>
</comment>
<protein>
    <submittedName>
        <fullName evidence="3">Uncharacterized protein</fullName>
    </submittedName>
</protein>
<feature type="compositionally biased region" description="Low complexity" evidence="1">
    <location>
        <begin position="279"/>
        <end position="294"/>
    </location>
</feature>
<feature type="compositionally biased region" description="Basic and acidic residues" evidence="1">
    <location>
        <begin position="75"/>
        <end position="101"/>
    </location>
</feature>
<dbReference type="OrthoDB" id="7791737at2759"/>
<evidence type="ECO:0000256" key="1">
    <source>
        <dbReference type="SAM" id="MobiDB-lite"/>
    </source>
</evidence>
<proteinExistence type="predicted"/>
<feature type="region of interest" description="Disordered" evidence="1">
    <location>
        <begin position="278"/>
        <end position="298"/>
    </location>
</feature>
<sequence>MKVDKGVCTTNDDAYFASNNNTATTNELNSIIKFETVFTTLVENKILAIKRECEQHENKKKSRTLKNILSRKSNLKTEEPEVKPDAEIIDEKEKHESSEHVSKKSSKNFFFKYRNKKPTTATVATDVEKGDIQVRDNEIATVTVVRNEDEILQQQQHRRQQDDEEANLDSQSNELVIAADVDAINNLPVISAKLTTDDKQNHCDKLIINSHSTENAQVTLSTNNHDSMKESSSITTPPLPMAMCENDESLATTIDMSLQQSSVGAMSKDTAVAVVTVGNNNNNNNNSSNNNVNNDKSDVAICDDGASSQNTSDIEFSLVSENSLSELPRKKATSNLAVGTATNSDPIIKHQKSVNVISPPQSTTKKSNVERKAKSCQSTPIFGRHQHVRSESEGKKVLTFQKELPKKCEQKSQTIVSAITTATTTTTTTLATVSGPQIESVHKKSVQRHSLKHRDLSIEYEITYDDENGNQSPPHGFISSFNQLTSQKQPAAIISANLKKQASKQSRSGLGKDNKGQQDIEKTAKNHEIELELDDLGVEVVNNKKKKRRRQSSVRSEQVAPATGLKHCILSRPPNQPIQIDYDPGFMYDVSLQIESEFNGDIKSIVPAEHKRHRHKHHNHEKCRKKRKKRKILVHNLDDKSLKVIDPDSDELPQRAKFTIVATACLLLIMCLLLVGVTLRMAPLIDDMVLIFICASLKSKGKKGSRQRQQEDRNFHEVDAFGDDFVDFGAQTGEHGQFSWHADFPLE</sequence>
<evidence type="ECO:0000313" key="3">
    <source>
        <dbReference type="EMBL" id="KAG5677196.1"/>
    </source>
</evidence>
<feature type="transmembrane region" description="Helical" evidence="2">
    <location>
        <begin position="658"/>
        <end position="679"/>
    </location>
</feature>